<reference evidence="2" key="1">
    <citation type="submission" date="2012-11" db="EMBL/GenBank/DDBJ databases">
        <authorList>
            <person name="Lucero-Rivera Y.E."/>
            <person name="Tovar-Ramirez D."/>
        </authorList>
    </citation>
    <scope>NUCLEOTIDE SEQUENCE [LARGE SCALE GENOMIC DNA]</scope>
    <source>
        <strain evidence="2">Araruama</strain>
    </source>
</reference>
<evidence type="ECO:0000313" key="2">
    <source>
        <dbReference type="Proteomes" id="UP000189670"/>
    </source>
</evidence>
<accession>A0A1V1PB55</accession>
<dbReference type="EMBL" id="ATBP01000190">
    <property type="protein sequence ID" value="ETR72040.1"/>
    <property type="molecule type" value="Genomic_DNA"/>
</dbReference>
<protein>
    <submittedName>
        <fullName evidence="1">Uncharacterized protein</fullName>
    </submittedName>
</protein>
<comment type="caution">
    <text evidence="1">The sequence shown here is derived from an EMBL/GenBank/DDBJ whole genome shotgun (WGS) entry which is preliminary data.</text>
</comment>
<dbReference type="AlphaFoldDB" id="A0A1V1PB55"/>
<name>A0A1V1PB55_9BACT</name>
<organism evidence="1 2">
    <name type="scientific">Candidatus Magnetoglobus multicellularis str. Araruama</name>
    <dbReference type="NCBI Taxonomy" id="890399"/>
    <lineage>
        <taxon>Bacteria</taxon>
        <taxon>Pseudomonadati</taxon>
        <taxon>Thermodesulfobacteriota</taxon>
        <taxon>Desulfobacteria</taxon>
        <taxon>Desulfobacterales</taxon>
        <taxon>Desulfobacteraceae</taxon>
        <taxon>Candidatus Magnetoglobus</taxon>
    </lineage>
</organism>
<proteinExistence type="predicted"/>
<gene>
    <name evidence="1" type="ORF">OMM_07748</name>
</gene>
<sequence>MKKTATVHTNDSANKTIPLQLSAKVTAFARYPRRITLSGKADEKIVVKHTIVPEPQFMFDIVRTYADNGSFISFSLEKQKSQFTLTVENKKNIAGRYWDKIHLVTNNNKKKEITIPVFGNIQDAVSTKESSTNKNQ</sequence>
<evidence type="ECO:0000313" key="1">
    <source>
        <dbReference type="EMBL" id="ETR72040.1"/>
    </source>
</evidence>
<dbReference type="Proteomes" id="UP000189670">
    <property type="component" value="Unassembled WGS sequence"/>
</dbReference>